<protein>
    <submittedName>
        <fullName evidence="2">Tetratricopeptide repeat protein 6</fullName>
    </submittedName>
</protein>
<sequence length="1969" mass="223186">MNPRGPSPGAGAPGGGGRMRLVAGQRGVSVRPREPVRAHQAAQPRTAGWTLGRVSATVPTSPPPEWEQRRPGRRDKLDKMSTISKRFGLKCKEESYIFKELEKVRKETKKDFLQFKQKLASKPAVGEVISGLQVPSPAWQGEKGSASHAGPLKPPGPPRAKGPAPRAAALLQQAPRGAALPPGPSQAAAPGKTRPFRPQDFYLRSSAFRRHPPQEKPPVIASMAGTSRPVVLMPPPAPSGKARARQGPRSPRPAGSKPVLLPAREPAPLAEARRARERKGSSLSSDDGDAEAAGLQRRVRIRTRSLREGLGGEPRGALGPVSKIDRESNAPSDAREAAPQPPQAPQAPQAPQPLRAAPTSIEEIIVSLQSEAQLASDQTIKELIQSVLGQNYDIKMEDISLMGKMYWHKTPQVQAEQGLQTSIKEPQTTALEDLPEAVSSVLQIEQEDISEWGISDAESILFKPQETLEVQPADESSKSLEGEQPIGDSKATKRISLKVKSSELLQIKGKEVKQKRKSKLRIPQERQRNVSKPLYDQKLPKKKIPQDYSSPTLHDLCATVPAQELPIDLQVASRVYHTADKKGHNTVIRVFGTSFFGGHYTDEEQRVRILQGIPVMRDNEERGAVLPATPGIPPELPAGTRQNTHKPHLELAGEEVSAYPGFTKLFWNLTSPKFSVPVSAMKETVYPKYESVQASRILIEKFTSESKESVVTFNQRRRSSRFFFLRKSASFENIRKCFSTQSPQLKRVKSAVELKKEETTAPLAIKDDMQSNMKEMMIQKTKELERPMIEQKEAEESASVKENIDTILDSIQDKGSLRNLSLSLIEASRQAGISYIVYPKRKSMKLKKGLKPSKLTVVCDELSKPPKTLKRSMSHGILPEQKKFLLKVPLYERQFRCPSLPLYLYFDKFAQSKGGIPKNSDPRTWALEMFSKPKREKTTTREKVIKISVDKDFPERVKKPLKLELSDCLKSDLPPEVVRHYESEVKILTEEINSKKKYPAFLYCRRGALYRKLGKLQSAMNDLQKAILLEPLFLNAYWHRHFIYLFQGKINEALDDLNYINKYNKNNAEAYLSKAEIFRRKKDMTLAILNYTQAIKCKPMDADTYFRRGEMYEVENKVLAIDDFSKCIFYDPKRTDALFKRGMFYYENENWIAAEQDFTALLNIDPQNSQARTYRGRTYFKRHFYKQAVQDLSIAIHLDPNNWLALYYRACLFRKSNPLRALQDYSVSALIYDGCENLGCFLHRGILYADLKLWLLAVCDFEAVISLERTVTMAYINIGLIYLLYLDNYIEATWYFSEAIRLDPSYIQGYICRAEAYHKLHKLKKAVRELSRAIHLQPDRTQLYIIRGQYLLKMKFYDLAKFTIYQIAEMNKGLIELSPIQQALIYSFCENHDKAMQVLDGITLSRPDITMCALLAKAQMKAKRNKEAMRMFKKALDMFSHSEKGPNAIEASADCLYHLGLCYMEEGNLQMAVDSFTKAVKANPDFAEGFYQRGLCKVKLHKDSSILDFNRAITLNPKHYQAYLSRVAFYGLKGRYSKAILNCNEAIKIYPRSVHAYICRGVLKYYNKTYKLAITDLTTAINMNKTSYIAFYNRALCYTKISELRMALTDYGIVLLLDAGETVTLNTLINRGLIYVELGQFSFALEDFKQAALISKTSVSLCQATAMCYHRNKEFEEAVNFFTWALKIDPCFLDAYIGRGNSYMEYGHEEATRQAQKDFVKALHFNPVCTKARIYLSYNLQAQGKFQKAWNHFTIAIDIDPKSCLAYEGRAVVCLQMGDNFAAIQDINAAIKINTTAEFITNRGVIHEFMGQQQNAMRDYQAAISLNPTYSLAYFNAGNIYFHHRQFSQASDYFSKALKFDPENECATMNRAIANTILKKYEEAKEDFACVVESCPFWAAVYFNRAYFYCCLKQYELAEEDLSKALSLKPNDALVYNFRAEVRGKIGLIEEAMADYNQALDLQENTSVV</sequence>
<dbReference type="RefSeq" id="XP_074221716.1">
    <property type="nucleotide sequence ID" value="XM_074365615.1"/>
</dbReference>
<evidence type="ECO:0000313" key="1">
    <source>
        <dbReference type="Proteomes" id="UP001732780"/>
    </source>
</evidence>
<organism evidence="1 2">
    <name type="scientific">Camelus bactrianus</name>
    <name type="common">Bactrian camel</name>
    <dbReference type="NCBI Taxonomy" id="9837"/>
    <lineage>
        <taxon>Eukaryota</taxon>
        <taxon>Metazoa</taxon>
        <taxon>Chordata</taxon>
        <taxon>Craniata</taxon>
        <taxon>Vertebrata</taxon>
        <taxon>Euteleostomi</taxon>
        <taxon>Mammalia</taxon>
        <taxon>Eutheria</taxon>
        <taxon>Laurasiatheria</taxon>
        <taxon>Artiodactyla</taxon>
        <taxon>Tylopoda</taxon>
        <taxon>Camelidae</taxon>
        <taxon>Camelus</taxon>
    </lineage>
</organism>
<keyword evidence="1" id="KW-1185">Reference proteome</keyword>
<gene>
    <name evidence="2" type="primary">TTC6</name>
</gene>
<evidence type="ECO:0000313" key="2">
    <source>
        <dbReference type="RefSeq" id="XP_074221716.1"/>
    </source>
</evidence>
<name>A0AC58QHG9_CAMBA</name>
<dbReference type="Proteomes" id="UP001732780">
    <property type="component" value="Chromosome 6"/>
</dbReference>
<accession>A0AC58QHG9</accession>
<proteinExistence type="predicted"/>
<reference evidence="2" key="1">
    <citation type="submission" date="2025-08" db="UniProtKB">
        <authorList>
            <consortium name="RefSeq"/>
        </authorList>
    </citation>
    <scope>IDENTIFICATION</scope>
    <source>
        <tissue evidence="2">Blood</tissue>
    </source>
</reference>